<dbReference type="Proteomes" id="UP000887577">
    <property type="component" value="Unplaced"/>
</dbReference>
<dbReference type="Pfam" id="PF16487">
    <property type="entry name" value="ArgoMid"/>
    <property type="match status" value="1"/>
</dbReference>
<feature type="domain" description="Piwi" evidence="1">
    <location>
        <begin position="158"/>
        <end position="472"/>
    </location>
</feature>
<protein>
    <submittedName>
        <fullName evidence="3">Piwi domain-containing protein</fullName>
    </submittedName>
</protein>
<dbReference type="SMART" id="SM00950">
    <property type="entry name" value="Piwi"/>
    <property type="match status" value="1"/>
</dbReference>
<evidence type="ECO:0000313" key="3">
    <source>
        <dbReference type="WBParaSite" id="PSU_v2.g7790.t1"/>
    </source>
</evidence>
<dbReference type="WBParaSite" id="PSU_v2.g7790.t1">
    <property type="protein sequence ID" value="PSU_v2.g7790.t1"/>
    <property type="gene ID" value="PSU_v2.g7790"/>
</dbReference>
<proteinExistence type="predicted"/>
<evidence type="ECO:0000259" key="1">
    <source>
        <dbReference type="PROSITE" id="PS50822"/>
    </source>
</evidence>
<sequence>MLPLIPHIWPLVFCAIPPHRKREEIQRSYRAFNINDDEFCKNAGISVTGEPLKVTARVLSPPQIFYANGQVNVAEGKWRLPKFAKFISTSSCQKWVAVLVDYQFPRPFEFEKLRAFCNDFLEECRIRGMSFAGPQDIVKISPDDAALDKLFNDAYKVGIEFILLAHPDGETILHDHIKTFERKYMVVTQCVRTSTIDKVIGKQSKLTLENFIAKTNVKLGGLNYDVFLKDYEIDRKTLFIGIGMNHPGGGKLQQEGANESSVSILGYSANDSHDPGAFIGNFFVQPPFQDENLSILDDLMDEVLGRFKRNRGCAPSRVVVYRSGCSEGQFQRVLLYEVPIILHFVKKYNSAAPVTFIVPSVLHNVRLFKKDIDPSKRSPEQNIPPGTVVDTTIVHSKFLEFYLNSHTAIQGTAKTPRYTVVFTSETHATLDIFERWTNALCYSYQIVASPVSVPAPVYVANCYAERGRQIANNFGLTKLTAAQKENGLAFSAEDKPEEGKQEIVKKSYSYNFTHRPTLRDRRINA</sequence>
<dbReference type="InterPro" id="IPR012337">
    <property type="entry name" value="RNaseH-like_sf"/>
</dbReference>
<dbReference type="AlphaFoldDB" id="A0A914Z626"/>
<dbReference type="Gene3D" id="3.30.420.10">
    <property type="entry name" value="Ribonuclease H-like superfamily/Ribonuclease H"/>
    <property type="match status" value="1"/>
</dbReference>
<dbReference type="SUPFAM" id="SSF53098">
    <property type="entry name" value="Ribonuclease H-like"/>
    <property type="match status" value="1"/>
</dbReference>
<dbReference type="Gene3D" id="3.40.50.2300">
    <property type="match status" value="1"/>
</dbReference>
<keyword evidence="2" id="KW-1185">Reference proteome</keyword>
<dbReference type="InterPro" id="IPR032473">
    <property type="entry name" value="Argonaute_Mid_dom"/>
</dbReference>
<dbReference type="PANTHER" id="PTHR22891">
    <property type="entry name" value="EUKARYOTIC TRANSLATION INITIATION FACTOR 2C"/>
    <property type="match status" value="1"/>
</dbReference>
<name>A0A914Z626_9BILA</name>
<organism evidence="2 3">
    <name type="scientific">Panagrolaimus superbus</name>
    <dbReference type="NCBI Taxonomy" id="310955"/>
    <lineage>
        <taxon>Eukaryota</taxon>
        <taxon>Metazoa</taxon>
        <taxon>Ecdysozoa</taxon>
        <taxon>Nematoda</taxon>
        <taxon>Chromadorea</taxon>
        <taxon>Rhabditida</taxon>
        <taxon>Tylenchina</taxon>
        <taxon>Panagrolaimomorpha</taxon>
        <taxon>Panagrolaimoidea</taxon>
        <taxon>Panagrolaimidae</taxon>
        <taxon>Panagrolaimus</taxon>
    </lineage>
</organism>
<dbReference type="InterPro" id="IPR003165">
    <property type="entry name" value="Piwi"/>
</dbReference>
<dbReference type="InterPro" id="IPR036397">
    <property type="entry name" value="RNaseH_sf"/>
</dbReference>
<dbReference type="GO" id="GO:0003676">
    <property type="term" value="F:nucleic acid binding"/>
    <property type="evidence" value="ECO:0007669"/>
    <property type="project" value="InterPro"/>
</dbReference>
<reference evidence="3" key="1">
    <citation type="submission" date="2022-11" db="UniProtKB">
        <authorList>
            <consortium name="WormBaseParasite"/>
        </authorList>
    </citation>
    <scope>IDENTIFICATION</scope>
</reference>
<dbReference type="PROSITE" id="PS50822">
    <property type="entry name" value="PIWI"/>
    <property type="match status" value="1"/>
</dbReference>
<accession>A0A914Z626</accession>
<dbReference type="Pfam" id="PF02171">
    <property type="entry name" value="Piwi"/>
    <property type="match status" value="1"/>
</dbReference>
<evidence type="ECO:0000313" key="2">
    <source>
        <dbReference type="Proteomes" id="UP000887577"/>
    </source>
</evidence>